<organism evidence="1 2">
    <name type="scientific">Novilysobacter erysipheiresistens</name>
    <dbReference type="NCBI Taxonomy" id="1749332"/>
    <lineage>
        <taxon>Bacteria</taxon>
        <taxon>Pseudomonadati</taxon>
        <taxon>Pseudomonadota</taxon>
        <taxon>Gammaproteobacteria</taxon>
        <taxon>Lysobacterales</taxon>
        <taxon>Lysobacteraceae</taxon>
        <taxon>Novilysobacter</taxon>
    </lineage>
</organism>
<sequence length="114" mass="12522">MATRYYITLPDGTRARGADPDLSFKAVSADGFASELQAALRTDNLFQRWRVRQDDPDEVDERLAATDPNATVTGAQDSLHIDLVVTTSLPGDTFKQRLRLLAGSGWELRDVTAA</sequence>
<keyword evidence="2" id="KW-1185">Reference proteome</keyword>
<accession>A0ABU7Z035</accession>
<proteinExistence type="predicted"/>
<gene>
    <name evidence="1" type="ORF">SNE34_11215</name>
</gene>
<evidence type="ECO:0000313" key="1">
    <source>
        <dbReference type="EMBL" id="MEG3184578.1"/>
    </source>
</evidence>
<dbReference type="Proteomes" id="UP001355056">
    <property type="component" value="Unassembled WGS sequence"/>
</dbReference>
<dbReference type="EMBL" id="JAXGFP010000005">
    <property type="protein sequence ID" value="MEG3184578.1"/>
    <property type="molecule type" value="Genomic_DNA"/>
</dbReference>
<dbReference type="RefSeq" id="WP_332617212.1">
    <property type="nucleotide sequence ID" value="NZ_JAXGFP010000005.1"/>
</dbReference>
<evidence type="ECO:0000313" key="2">
    <source>
        <dbReference type="Proteomes" id="UP001355056"/>
    </source>
</evidence>
<name>A0ABU7Z035_9GAMM</name>
<comment type="caution">
    <text evidence="1">The sequence shown here is derived from an EMBL/GenBank/DDBJ whole genome shotgun (WGS) entry which is preliminary data.</text>
</comment>
<protein>
    <submittedName>
        <fullName evidence="1">Uncharacterized protein</fullName>
    </submittedName>
</protein>
<reference evidence="1 2" key="1">
    <citation type="journal article" date="2016" name="Int. J. Syst. Evol. Microbiol.">
        <title>Lysobacter erysipheiresistens sp. nov., an antagonist of powdery mildew, isolated from tobacco-cultivated soil.</title>
        <authorList>
            <person name="Xie B."/>
            <person name="Li T."/>
            <person name="Lin X."/>
            <person name="Wang C.J."/>
            <person name="Chen Y.J."/>
            <person name="Liu W.J."/>
            <person name="Zhao Z.W."/>
        </authorList>
    </citation>
    <scope>NUCLEOTIDE SEQUENCE [LARGE SCALE GENOMIC DNA]</scope>
    <source>
        <strain evidence="1 2">RS-LYSO-3</strain>
    </source>
</reference>